<dbReference type="NCBIfam" id="NF000582">
    <property type="entry name" value="PRK00006.1"/>
    <property type="match status" value="1"/>
</dbReference>
<proteinExistence type="inferred from homology"/>
<protein>
    <recommendedName>
        <fullName evidence="8">3-hydroxyacyl-[acyl-carrier-protein] dehydratase FabZ</fullName>
        <ecNumber evidence="8">4.2.1.59</ecNumber>
    </recommendedName>
    <alternativeName>
        <fullName evidence="8">(3R)-hydroxymyristoyl-[acyl-carrier-protein] dehydratase</fullName>
        <shortName evidence="8">(3R)-hydroxymyristoyl-ACP dehydrase</shortName>
    </alternativeName>
    <alternativeName>
        <fullName evidence="8">Beta-hydroxyacyl-ACP dehydratase</fullName>
    </alternativeName>
</protein>
<dbReference type="KEGG" id="tsa:AciPR4_3684"/>
<evidence type="ECO:0000313" key="10">
    <source>
        <dbReference type="Proteomes" id="UP000006844"/>
    </source>
</evidence>
<keyword evidence="6 8" id="KW-0456">Lyase</keyword>
<dbReference type="EC" id="4.2.1.59" evidence="8"/>
<dbReference type="InterPro" id="IPR029069">
    <property type="entry name" value="HotDog_dom_sf"/>
</dbReference>
<keyword evidence="3 8" id="KW-0444">Lipid biosynthesis</keyword>
<evidence type="ECO:0000256" key="2">
    <source>
        <dbReference type="ARBA" id="ARBA00022490"/>
    </source>
</evidence>
<evidence type="ECO:0000256" key="3">
    <source>
        <dbReference type="ARBA" id="ARBA00022516"/>
    </source>
</evidence>
<comment type="similarity">
    <text evidence="8">Belongs to the thioester dehydratase family. FabZ subfamily.</text>
</comment>
<keyword evidence="10" id="KW-1185">Reference proteome</keyword>
<dbReference type="Proteomes" id="UP000006844">
    <property type="component" value="Chromosome"/>
</dbReference>
<evidence type="ECO:0000256" key="5">
    <source>
        <dbReference type="ARBA" id="ARBA00023098"/>
    </source>
</evidence>
<reference evidence="9 10" key="1">
    <citation type="journal article" date="2012" name="Stand. Genomic Sci.">
        <title>Complete genome sequence of Terriglobus saanensis type strain SP1PR4(T), an Acidobacteria from tundra soil.</title>
        <authorList>
            <person name="Rawat S.R."/>
            <person name="Mannisto M.K."/>
            <person name="Starovoytov V."/>
            <person name="Goodwin L."/>
            <person name="Nolan M."/>
            <person name="Hauser L."/>
            <person name="Land M."/>
            <person name="Davenport K.W."/>
            <person name="Woyke T."/>
            <person name="Haggblom M.M."/>
        </authorList>
    </citation>
    <scope>NUCLEOTIDE SEQUENCE</scope>
    <source>
        <strain evidence="10">ATCC BAA-1853 / DSM 23119 / SP1PR4</strain>
    </source>
</reference>
<dbReference type="AlphaFoldDB" id="E8V0F3"/>
<dbReference type="SUPFAM" id="SSF54637">
    <property type="entry name" value="Thioesterase/thiol ester dehydrase-isomerase"/>
    <property type="match status" value="1"/>
</dbReference>
<dbReference type="InterPro" id="IPR010084">
    <property type="entry name" value="FabZ"/>
</dbReference>
<name>E8V0F3_TERSS</name>
<dbReference type="PANTHER" id="PTHR30272:SF1">
    <property type="entry name" value="3-HYDROXYACYL-[ACYL-CARRIER-PROTEIN] DEHYDRATASE"/>
    <property type="match status" value="1"/>
</dbReference>
<comment type="catalytic activity">
    <reaction evidence="8">
        <text>a (3R)-hydroxyacyl-[ACP] = a (2E)-enoyl-[ACP] + H2O</text>
        <dbReference type="Rhea" id="RHEA:13097"/>
        <dbReference type="Rhea" id="RHEA-COMP:9925"/>
        <dbReference type="Rhea" id="RHEA-COMP:9945"/>
        <dbReference type="ChEBI" id="CHEBI:15377"/>
        <dbReference type="ChEBI" id="CHEBI:78784"/>
        <dbReference type="ChEBI" id="CHEBI:78827"/>
        <dbReference type="EC" id="4.2.1.59"/>
    </reaction>
</comment>
<dbReference type="EMBL" id="CP002467">
    <property type="protein sequence ID" value="ADV84436.1"/>
    <property type="molecule type" value="Genomic_DNA"/>
</dbReference>
<dbReference type="FunFam" id="3.10.129.10:FF:000001">
    <property type="entry name" value="3-hydroxyacyl-[acyl-carrier-protein] dehydratase FabZ"/>
    <property type="match status" value="1"/>
</dbReference>
<evidence type="ECO:0000256" key="6">
    <source>
        <dbReference type="ARBA" id="ARBA00023239"/>
    </source>
</evidence>
<evidence type="ECO:0000313" key="9">
    <source>
        <dbReference type="EMBL" id="ADV84436.1"/>
    </source>
</evidence>
<comment type="subcellular location">
    <subcellularLocation>
        <location evidence="1 8">Cytoplasm</location>
    </subcellularLocation>
</comment>
<dbReference type="GO" id="GO:0006633">
    <property type="term" value="P:fatty acid biosynthetic process"/>
    <property type="evidence" value="ECO:0007669"/>
    <property type="project" value="UniProtKB-UniRule"/>
</dbReference>
<dbReference type="eggNOG" id="COG0764">
    <property type="taxonomic scope" value="Bacteria"/>
</dbReference>
<sequence>MSDEKNLPSATPLTMDIQQIMAILPHRYPMLLIDRVIEVEPRQRIVALKNVSANEPHFTGHFPDYPIMPGVLMVEAIAQAGGLLLLNDIPDREDKLMVFTSIDGAKFRKPVVPGDQLRIEVKVLNWRTSAVKMRGTATVDGKLACEATVMCALVARPKPKPAEEASAASEAAV</sequence>
<comment type="function">
    <text evidence="7 8">Involved in unsaturated fatty acids biosynthesis. Catalyzes the dehydration of short chain beta-hydroxyacyl-ACPs and long chain saturated and unsaturated beta-hydroxyacyl-ACPs.</text>
</comment>
<dbReference type="GO" id="GO:0016020">
    <property type="term" value="C:membrane"/>
    <property type="evidence" value="ECO:0007669"/>
    <property type="project" value="GOC"/>
</dbReference>
<dbReference type="HOGENOM" id="CLU_078912_1_2_0"/>
<dbReference type="CDD" id="cd01288">
    <property type="entry name" value="FabZ"/>
    <property type="match status" value="1"/>
</dbReference>
<dbReference type="RefSeq" id="WP_013570166.1">
    <property type="nucleotide sequence ID" value="NC_014963.1"/>
</dbReference>
<accession>E8V0F3</accession>
<dbReference type="GO" id="GO:0009245">
    <property type="term" value="P:lipid A biosynthetic process"/>
    <property type="evidence" value="ECO:0007669"/>
    <property type="project" value="UniProtKB-UniRule"/>
</dbReference>
<feature type="active site" evidence="8">
    <location>
        <position position="61"/>
    </location>
</feature>
<keyword evidence="2 8" id="KW-0963">Cytoplasm</keyword>
<evidence type="ECO:0000256" key="8">
    <source>
        <dbReference type="HAMAP-Rule" id="MF_00406"/>
    </source>
</evidence>
<evidence type="ECO:0000256" key="7">
    <source>
        <dbReference type="ARBA" id="ARBA00025049"/>
    </source>
</evidence>
<organism evidence="9 10">
    <name type="scientific">Terriglobus saanensis (strain ATCC BAA-1853 / DSM 23119 / SP1PR4)</name>
    <dbReference type="NCBI Taxonomy" id="401053"/>
    <lineage>
        <taxon>Bacteria</taxon>
        <taxon>Pseudomonadati</taxon>
        <taxon>Acidobacteriota</taxon>
        <taxon>Terriglobia</taxon>
        <taxon>Terriglobales</taxon>
        <taxon>Acidobacteriaceae</taxon>
        <taxon>Terriglobus</taxon>
    </lineage>
</organism>
<dbReference type="GO" id="GO:0005737">
    <property type="term" value="C:cytoplasm"/>
    <property type="evidence" value="ECO:0007669"/>
    <property type="project" value="UniProtKB-SubCell"/>
</dbReference>
<dbReference type="InterPro" id="IPR013114">
    <property type="entry name" value="FabA_FabZ"/>
</dbReference>
<dbReference type="STRING" id="401053.AciPR4_3684"/>
<dbReference type="NCBIfam" id="TIGR01750">
    <property type="entry name" value="fabZ"/>
    <property type="match status" value="1"/>
</dbReference>
<dbReference type="Pfam" id="PF07977">
    <property type="entry name" value="FabA"/>
    <property type="match status" value="1"/>
</dbReference>
<keyword evidence="4 8" id="KW-0441">Lipid A biosynthesis</keyword>
<dbReference type="Gene3D" id="3.10.129.10">
    <property type="entry name" value="Hotdog Thioesterase"/>
    <property type="match status" value="1"/>
</dbReference>
<keyword evidence="5 8" id="KW-0443">Lipid metabolism</keyword>
<dbReference type="HAMAP" id="MF_00406">
    <property type="entry name" value="FabZ"/>
    <property type="match status" value="1"/>
</dbReference>
<evidence type="ECO:0000256" key="1">
    <source>
        <dbReference type="ARBA" id="ARBA00004496"/>
    </source>
</evidence>
<gene>
    <name evidence="8" type="primary">fabZ</name>
    <name evidence="9" type="ordered locus">AciPR4_3684</name>
</gene>
<dbReference type="OrthoDB" id="9772788at2"/>
<evidence type="ECO:0000256" key="4">
    <source>
        <dbReference type="ARBA" id="ARBA00022556"/>
    </source>
</evidence>
<dbReference type="PANTHER" id="PTHR30272">
    <property type="entry name" value="3-HYDROXYACYL-[ACYL-CARRIER-PROTEIN] DEHYDRATASE"/>
    <property type="match status" value="1"/>
</dbReference>
<dbReference type="GO" id="GO:0019171">
    <property type="term" value="F:(3R)-hydroxyacyl-[acyl-carrier-protein] dehydratase activity"/>
    <property type="evidence" value="ECO:0007669"/>
    <property type="project" value="UniProtKB-EC"/>
</dbReference>